<dbReference type="PANTHER" id="PTHR47706:SF11">
    <property type="entry name" value="ISOFLAVONE REDUCTASE FAMILY PROTEIN (AFU_ORTHOLOGUE AFUA_1G12510)"/>
    <property type="match status" value="1"/>
</dbReference>
<keyword evidence="2" id="KW-0560">Oxidoreductase</keyword>
<dbReference type="InterPro" id="IPR051609">
    <property type="entry name" value="NmrA/Isoflavone_reductase-like"/>
</dbReference>
<dbReference type="RefSeq" id="XP_024724290.1">
    <property type="nucleotide sequence ID" value="XM_024862351.1"/>
</dbReference>
<dbReference type="EMBL" id="KZ679007">
    <property type="protein sequence ID" value="PSS25691.1"/>
    <property type="molecule type" value="Genomic_DNA"/>
</dbReference>
<proteinExistence type="predicted"/>
<gene>
    <name evidence="4" type="ORF">M430DRAFT_134378</name>
</gene>
<dbReference type="InterPro" id="IPR036291">
    <property type="entry name" value="NAD(P)-bd_dom_sf"/>
</dbReference>
<dbReference type="InterPro" id="IPR008030">
    <property type="entry name" value="NmrA-like"/>
</dbReference>
<feature type="domain" description="NmrA-like" evidence="3">
    <location>
        <begin position="4"/>
        <end position="253"/>
    </location>
</feature>
<dbReference type="PANTHER" id="PTHR47706">
    <property type="entry name" value="NMRA-LIKE FAMILY PROTEIN"/>
    <property type="match status" value="1"/>
</dbReference>
<protein>
    <recommendedName>
        <fullName evidence="3">NmrA-like domain-containing protein</fullName>
    </recommendedName>
</protein>
<evidence type="ECO:0000313" key="5">
    <source>
        <dbReference type="Proteomes" id="UP000241818"/>
    </source>
</evidence>
<name>A0A2T3BBJ7_AMORE</name>
<keyword evidence="5" id="KW-1185">Reference proteome</keyword>
<dbReference type="Gene3D" id="3.40.50.720">
    <property type="entry name" value="NAD(P)-binding Rossmann-like Domain"/>
    <property type="match status" value="1"/>
</dbReference>
<dbReference type="Proteomes" id="UP000241818">
    <property type="component" value="Unassembled WGS sequence"/>
</dbReference>
<dbReference type="InParanoid" id="A0A2T3BBJ7"/>
<dbReference type="OrthoDB" id="419598at2759"/>
<dbReference type="Gene3D" id="3.90.25.10">
    <property type="entry name" value="UDP-galactose 4-epimerase, domain 1"/>
    <property type="match status" value="1"/>
</dbReference>
<dbReference type="GO" id="GO:0016491">
    <property type="term" value="F:oxidoreductase activity"/>
    <property type="evidence" value="ECO:0007669"/>
    <property type="project" value="UniProtKB-KW"/>
</dbReference>
<evidence type="ECO:0000313" key="4">
    <source>
        <dbReference type="EMBL" id="PSS25691.1"/>
    </source>
</evidence>
<reference evidence="4 5" key="1">
    <citation type="journal article" date="2018" name="New Phytol.">
        <title>Comparative genomics and transcriptomics depict ericoid mycorrhizal fungi as versatile saprotrophs and plant mutualists.</title>
        <authorList>
            <person name="Martino E."/>
            <person name="Morin E."/>
            <person name="Grelet G.A."/>
            <person name="Kuo A."/>
            <person name="Kohler A."/>
            <person name="Daghino S."/>
            <person name="Barry K.W."/>
            <person name="Cichocki N."/>
            <person name="Clum A."/>
            <person name="Dockter R.B."/>
            <person name="Hainaut M."/>
            <person name="Kuo R.C."/>
            <person name="LaButti K."/>
            <person name="Lindahl B.D."/>
            <person name="Lindquist E.A."/>
            <person name="Lipzen A."/>
            <person name="Khouja H.R."/>
            <person name="Magnuson J."/>
            <person name="Murat C."/>
            <person name="Ohm R.A."/>
            <person name="Singer S.W."/>
            <person name="Spatafora J.W."/>
            <person name="Wang M."/>
            <person name="Veneault-Fourrey C."/>
            <person name="Henrissat B."/>
            <person name="Grigoriev I.V."/>
            <person name="Martin F.M."/>
            <person name="Perotto S."/>
        </authorList>
    </citation>
    <scope>NUCLEOTIDE SEQUENCE [LARGE SCALE GENOMIC DNA]</scope>
    <source>
        <strain evidence="4 5">ATCC 22711</strain>
    </source>
</reference>
<accession>A0A2T3BBJ7</accession>
<evidence type="ECO:0000259" key="3">
    <source>
        <dbReference type="Pfam" id="PF05368"/>
    </source>
</evidence>
<dbReference type="STRING" id="857342.A0A2T3BBJ7"/>
<sequence>MPANILIIGATGVIGTPITAQVVSAKSSFGRIAILTSKNTVSSKAEVIKSLKEKGVEVLLGDLEVEADVKKAYENIDTVVSCVGRGAIEKQIQLIKWASETPNVKHFFPSEYGTDIEHNPSSVNEKPHQLKLKVRAYAKTIPKDKLHLTYLVTGPYSDLYMGKTGKEEIGTFDVKAKRAVLLGDGNGPVSFTAMADVGKLIVACIQQPSASEDKILIVNSFTATPNEILAEFEKQTNAKWEVSYTSLEKLKEVEKQAWEAGAPYATHATLRRIWTEGGTLYSKPRDNGLVGEPPMESLADQVRQVIAAQTRS</sequence>
<dbReference type="AlphaFoldDB" id="A0A2T3BBJ7"/>
<evidence type="ECO:0000256" key="2">
    <source>
        <dbReference type="ARBA" id="ARBA00023002"/>
    </source>
</evidence>
<keyword evidence="1" id="KW-0521">NADP</keyword>
<dbReference type="GeneID" id="36570432"/>
<evidence type="ECO:0000256" key="1">
    <source>
        <dbReference type="ARBA" id="ARBA00022857"/>
    </source>
</evidence>
<organism evidence="4 5">
    <name type="scientific">Amorphotheca resinae ATCC 22711</name>
    <dbReference type="NCBI Taxonomy" id="857342"/>
    <lineage>
        <taxon>Eukaryota</taxon>
        <taxon>Fungi</taxon>
        <taxon>Dikarya</taxon>
        <taxon>Ascomycota</taxon>
        <taxon>Pezizomycotina</taxon>
        <taxon>Leotiomycetes</taxon>
        <taxon>Helotiales</taxon>
        <taxon>Amorphothecaceae</taxon>
        <taxon>Amorphotheca</taxon>
    </lineage>
</organism>
<dbReference type="SUPFAM" id="SSF51735">
    <property type="entry name" value="NAD(P)-binding Rossmann-fold domains"/>
    <property type="match status" value="1"/>
</dbReference>
<dbReference type="Pfam" id="PF05368">
    <property type="entry name" value="NmrA"/>
    <property type="match status" value="1"/>
</dbReference>